<dbReference type="EMBL" id="WTPW01000680">
    <property type="protein sequence ID" value="KAF0488695.1"/>
    <property type="molecule type" value="Genomic_DNA"/>
</dbReference>
<gene>
    <name evidence="1" type="ORF">F8M41_022200</name>
</gene>
<name>A0A8H4AFG6_GIGMA</name>
<reference evidence="1 2" key="1">
    <citation type="journal article" date="2019" name="Environ. Microbiol.">
        <title>At the nexus of three kingdoms: the genome of the mycorrhizal fungus Gigaspora margarita provides insights into plant, endobacterial and fungal interactions.</title>
        <authorList>
            <person name="Venice F."/>
            <person name="Ghignone S."/>
            <person name="Salvioli di Fossalunga A."/>
            <person name="Amselem J."/>
            <person name="Novero M."/>
            <person name="Xianan X."/>
            <person name="Sedzielewska Toro K."/>
            <person name="Morin E."/>
            <person name="Lipzen A."/>
            <person name="Grigoriev I.V."/>
            <person name="Henrissat B."/>
            <person name="Martin F.M."/>
            <person name="Bonfante P."/>
        </authorList>
    </citation>
    <scope>NUCLEOTIDE SEQUENCE [LARGE SCALE GENOMIC DNA]</scope>
    <source>
        <strain evidence="1 2">BEG34</strain>
    </source>
</reference>
<protein>
    <submittedName>
        <fullName evidence="1">Uncharacterized protein</fullName>
    </submittedName>
</protein>
<dbReference type="Proteomes" id="UP000439903">
    <property type="component" value="Unassembled WGS sequence"/>
</dbReference>
<comment type="caution">
    <text evidence="1">The sequence shown here is derived from an EMBL/GenBank/DDBJ whole genome shotgun (WGS) entry which is preliminary data.</text>
</comment>
<sequence>MVNRELNTVKYGVDKENLEINGSSDNITPTEELDLNEINIGENDISDFYPLSDVESDFNEANLHKSHPSHFGIIRIGVKPFLKQNIKMTLMQKWNLLDILWWFANNIFNTASAFHGKHKNETLLGSSMIHPILSTSCIQPTVLHIFLVKFI</sequence>
<keyword evidence="2" id="KW-1185">Reference proteome</keyword>
<organism evidence="1 2">
    <name type="scientific">Gigaspora margarita</name>
    <dbReference type="NCBI Taxonomy" id="4874"/>
    <lineage>
        <taxon>Eukaryota</taxon>
        <taxon>Fungi</taxon>
        <taxon>Fungi incertae sedis</taxon>
        <taxon>Mucoromycota</taxon>
        <taxon>Glomeromycotina</taxon>
        <taxon>Glomeromycetes</taxon>
        <taxon>Diversisporales</taxon>
        <taxon>Gigasporaceae</taxon>
        <taxon>Gigaspora</taxon>
    </lineage>
</organism>
<evidence type="ECO:0000313" key="2">
    <source>
        <dbReference type="Proteomes" id="UP000439903"/>
    </source>
</evidence>
<proteinExistence type="predicted"/>
<dbReference type="AlphaFoldDB" id="A0A8H4AFG6"/>
<accession>A0A8H4AFG6</accession>
<dbReference type="OrthoDB" id="2425129at2759"/>
<evidence type="ECO:0000313" key="1">
    <source>
        <dbReference type="EMBL" id="KAF0488695.1"/>
    </source>
</evidence>